<name>A0AA39ZSZ6_9PEZI</name>
<organism evidence="1 2">
    <name type="scientific">Lasiosphaeria miniovina</name>
    <dbReference type="NCBI Taxonomy" id="1954250"/>
    <lineage>
        <taxon>Eukaryota</taxon>
        <taxon>Fungi</taxon>
        <taxon>Dikarya</taxon>
        <taxon>Ascomycota</taxon>
        <taxon>Pezizomycotina</taxon>
        <taxon>Sordariomycetes</taxon>
        <taxon>Sordariomycetidae</taxon>
        <taxon>Sordariales</taxon>
        <taxon>Lasiosphaeriaceae</taxon>
        <taxon>Lasiosphaeria</taxon>
    </lineage>
</organism>
<proteinExistence type="predicted"/>
<keyword evidence="2" id="KW-1185">Reference proteome</keyword>
<dbReference type="GeneID" id="85326246"/>
<dbReference type="AlphaFoldDB" id="A0AA39ZSZ6"/>
<accession>A0AA39ZSZ6</accession>
<gene>
    <name evidence="1" type="ORF">B0T26DRAFT_729754</name>
</gene>
<protein>
    <submittedName>
        <fullName evidence="1">Uncharacterized protein</fullName>
    </submittedName>
</protein>
<dbReference type="Proteomes" id="UP001172101">
    <property type="component" value="Unassembled WGS sequence"/>
</dbReference>
<dbReference type="EMBL" id="JAUIRO010000008">
    <property type="protein sequence ID" value="KAK0703075.1"/>
    <property type="molecule type" value="Genomic_DNA"/>
</dbReference>
<reference evidence="1" key="1">
    <citation type="submission" date="2023-06" db="EMBL/GenBank/DDBJ databases">
        <title>Genome-scale phylogeny and comparative genomics of the fungal order Sordariales.</title>
        <authorList>
            <consortium name="Lawrence Berkeley National Laboratory"/>
            <person name="Hensen N."/>
            <person name="Bonometti L."/>
            <person name="Westerberg I."/>
            <person name="Brannstrom I.O."/>
            <person name="Guillou S."/>
            <person name="Cros-Aarteil S."/>
            <person name="Calhoun S."/>
            <person name="Haridas S."/>
            <person name="Kuo A."/>
            <person name="Mondo S."/>
            <person name="Pangilinan J."/>
            <person name="Riley R."/>
            <person name="LaButti K."/>
            <person name="Andreopoulos B."/>
            <person name="Lipzen A."/>
            <person name="Chen C."/>
            <person name="Yanf M."/>
            <person name="Daum C."/>
            <person name="Ng V."/>
            <person name="Clum A."/>
            <person name="Steindorff A."/>
            <person name="Ohm R."/>
            <person name="Martin F."/>
            <person name="Silar P."/>
            <person name="Natvig D."/>
            <person name="Lalanne C."/>
            <person name="Gautier V."/>
            <person name="Ament-velasquez S.L."/>
            <person name="Kruys A."/>
            <person name="Hutchinson M.I."/>
            <person name="Powell A.J."/>
            <person name="Barry K."/>
            <person name="Miller A.N."/>
            <person name="Grigoriev I.V."/>
            <person name="Debuchy R."/>
            <person name="Gladieux P."/>
            <person name="Thoren M.H."/>
            <person name="Johannesson H."/>
        </authorList>
    </citation>
    <scope>NUCLEOTIDE SEQUENCE</scope>
    <source>
        <strain evidence="1">SMH2392-1A</strain>
    </source>
</reference>
<dbReference type="RefSeq" id="XP_060289934.1">
    <property type="nucleotide sequence ID" value="XM_060442976.1"/>
</dbReference>
<evidence type="ECO:0000313" key="2">
    <source>
        <dbReference type="Proteomes" id="UP001172101"/>
    </source>
</evidence>
<evidence type="ECO:0000313" key="1">
    <source>
        <dbReference type="EMBL" id="KAK0703075.1"/>
    </source>
</evidence>
<sequence>MTIPKSFRVGEINENADSGYFATTWSKAMKVLTAATVVSSLFGSAAASSAAVTRVQQPVNTAFHPLSLALMKSACKAV</sequence>
<comment type="caution">
    <text evidence="1">The sequence shown here is derived from an EMBL/GenBank/DDBJ whole genome shotgun (WGS) entry which is preliminary data.</text>
</comment>